<reference evidence="2" key="1">
    <citation type="submission" date="2021-01" db="EMBL/GenBank/DDBJ databases">
        <authorList>
            <person name="Corre E."/>
            <person name="Pelletier E."/>
            <person name="Niang G."/>
            <person name="Scheremetjew M."/>
            <person name="Finn R."/>
            <person name="Kale V."/>
            <person name="Holt S."/>
            <person name="Cochrane G."/>
            <person name="Meng A."/>
            <person name="Brown T."/>
            <person name="Cohen L."/>
        </authorList>
    </citation>
    <scope>NUCLEOTIDE SEQUENCE</scope>
    <source>
        <strain evidence="2">PLY429</strain>
    </source>
</reference>
<keyword evidence="1" id="KW-1133">Transmembrane helix</keyword>
<feature type="transmembrane region" description="Helical" evidence="1">
    <location>
        <begin position="184"/>
        <end position="202"/>
    </location>
</feature>
<evidence type="ECO:0008006" key="3">
    <source>
        <dbReference type="Google" id="ProtNLM"/>
    </source>
</evidence>
<feature type="transmembrane region" description="Helical" evidence="1">
    <location>
        <begin position="71"/>
        <end position="87"/>
    </location>
</feature>
<dbReference type="EMBL" id="HBGG01018931">
    <property type="protein sequence ID" value="CAD9207535.1"/>
    <property type="molecule type" value="Transcribed_RNA"/>
</dbReference>
<proteinExistence type="predicted"/>
<feature type="transmembrane region" description="Helical" evidence="1">
    <location>
        <begin position="145"/>
        <end position="164"/>
    </location>
</feature>
<sequence length="219" mass="24832">MGSGGSAVTAAVGAMATVDNKPAVPAARNPAPRILPRNSLIHDQFNLYVLPVLGLMALLGVLGLVDGMKTTAVFTLYILVDIAWLLLQPDAVPAMPHVIIFHHLIVLVLLAYPMRYPHFAIFCNWDGLVEINTFFLIAKRQVKDWRWLYTPLFWISFFPTRFLIHPYLVLKFWQVTESCSLWERLLVTAAQLCLCGFNVLFLQRAIPRDIKQKLRVYLG</sequence>
<dbReference type="AlphaFoldDB" id="A0A7S1SSA4"/>
<accession>A0A7S1SSA4</accession>
<organism evidence="2">
    <name type="scientific">Tetraselmis chuii</name>
    <dbReference type="NCBI Taxonomy" id="63592"/>
    <lineage>
        <taxon>Eukaryota</taxon>
        <taxon>Viridiplantae</taxon>
        <taxon>Chlorophyta</taxon>
        <taxon>core chlorophytes</taxon>
        <taxon>Chlorodendrophyceae</taxon>
        <taxon>Chlorodendrales</taxon>
        <taxon>Chlorodendraceae</taxon>
        <taxon>Tetraselmis</taxon>
    </lineage>
</organism>
<feature type="transmembrane region" description="Helical" evidence="1">
    <location>
        <begin position="45"/>
        <end position="65"/>
    </location>
</feature>
<gene>
    <name evidence="2" type="ORF">TCHU04912_LOCUS9771</name>
</gene>
<evidence type="ECO:0000256" key="1">
    <source>
        <dbReference type="SAM" id="Phobius"/>
    </source>
</evidence>
<protein>
    <recommendedName>
        <fullName evidence="3">TLC domain-containing protein</fullName>
    </recommendedName>
</protein>
<keyword evidence="1" id="KW-0812">Transmembrane</keyword>
<feature type="transmembrane region" description="Helical" evidence="1">
    <location>
        <begin position="94"/>
        <end position="112"/>
    </location>
</feature>
<name>A0A7S1SSA4_9CHLO</name>
<keyword evidence="1" id="KW-0472">Membrane</keyword>
<evidence type="ECO:0000313" key="2">
    <source>
        <dbReference type="EMBL" id="CAD9207535.1"/>
    </source>
</evidence>